<dbReference type="Proteomes" id="UP000281474">
    <property type="component" value="Unassembled WGS sequence"/>
</dbReference>
<evidence type="ECO:0000313" key="1">
    <source>
        <dbReference type="EMBL" id="RLV58266.1"/>
    </source>
</evidence>
<dbReference type="AlphaFoldDB" id="A0A3L8PSC4"/>
<name>A0A3L8PSC4_9GAMM</name>
<dbReference type="EMBL" id="QZEI01000084">
    <property type="protein sequence ID" value="RLV58266.1"/>
    <property type="molecule type" value="Genomic_DNA"/>
</dbReference>
<accession>A0A3L8PSC4</accession>
<dbReference type="OrthoDB" id="9840686at2"/>
<evidence type="ECO:0000313" key="2">
    <source>
        <dbReference type="Proteomes" id="UP000281474"/>
    </source>
</evidence>
<reference evidence="1 2" key="1">
    <citation type="submission" date="2018-09" db="EMBL/GenBank/DDBJ databases">
        <title>Phylogeny of the Shewanellaceae, and recommendation for two new genera, Pseudoshewanella and Parashewanella.</title>
        <authorList>
            <person name="Wang G."/>
        </authorList>
    </citation>
    <scope>NUCLEOTIDE SEQUENCE [LARGE SCALE GENOMIC DNA]</scope>
    <source>
        <strain evidence="1 2">C51</strain>
    </source>
</reference>
<dbReference type="RefSeq" id="WP_121840415.1">
    <property type="nucleotide sequence ID" value="NZ_ML014833.1"/>
</dbReference>
<protein>
    <submittedName>
        <fullName evidence="1">Uncharacterized protein</fullName>
    </submittedName>
</protein>
<keyword evidence="2" id="KW-1185">Reference proteome</keyword>
<comment type="caution">
    <text evidence="1">The sequence shown here is derived from an EMBL/GenBank/DDBJ whole genome shotgun (WGS) entry which is preliminary data.</text>
</comment>
<sequence length="106" mass="11893">MDIRAMAITQVDALVHGSQQLAEHVSQLLQASNQAISIAVINEEKLDYRVWEQALTNARSGSMVIQIQGLVTNVKDEQNYFRASLELKDTEEYIDAILAKKVYVVT</sequence>
<organism evidence="1 2">
    <name type="scientific">Parashewanella curva</name>
    <dbReference type="NCBI Taxonomy" id="2338552"/>
    <lineage>
        <taxon>Bacteria</taxon>
        <taxon>Pseudomonadati</taxon>
        <taxon>Pseudomonadota</taxon>
        <taxon>Gammaproteobacteria</taxon>
        <taxon>Alteromonadales</taxon>
        <taxon>Shewanellaceae</taxon>
        <taxon>Parashewanella</taxon>
    </lineage>
</organism>
<proteinExistence type="predicted"/>
<gene>
    <name evidence="1" type="ORF">D5018_18190</name>
</gene>